<dbReference type="InterPro" id="IPR013083">
    <property type="entry name" value="Znf_RING/FYVE/PHD"/>
</dbReference>
<dbReference type="eggNOG" id="KOG0800">
    <property type="taxonomic scope" value="Eukaryota"/>
</dbReference>
<dbReference type="OrthoDB" id="8062037at2759"/>
<dbReference type="AlphaFoldDB" id="M2W6N6"/>
<dbReference type="PANTHER" id="PTHR45931">
    <property type="entry name" value="SI:CH211-59O9.10"/>
    <property type="match status" value="1"/>
</dbReference>
<dbReference type="InterPro" id="IPR051834">
    <property type="entry name" value="RING_finger_E3_ligase"/>
</dbReference>
<dbReference type="GeneID" id="17090081"/>
<dbReference type="GO" id="GO:0008270">
    <property type="term" value="F:zinc ion binding"/>
    <property type="evidence" value="ECO:0007669"/>
    <property type="project" value="UniProtKB-KW"/>
</dbReference>
<dbReference type="Gene3D" id="3.30.40.10">
    <property type="entry name" value="Zinc/RING finger domain, C3HC4 (zinc finger)"/>
    <property type="match status" value="1"/>
</dbReference>
<dbReference type="EMBL" id="KB454492">
    <property type="protein sequence ID" value="EME31436.1"/>
    <property type="molecule type" value="Genomic_DNA"/>
</dbReference>
<dbReference type="KEGG" id="gsl:Gasu_13970"/>
<keyword evidence="2 4" id="KW-0863">Zinc-finger</keyword>
<evidence type="ECO:0000256" key="3">
    <source>
        <dbReference type="ARBA" id="ARBA00022833"/>
    </source>
</evidence>
<organism evidence="6 7">
    <name type="scientific">Galdieria sulphuraria</name>
    <name type="common">Red alga</name>
    <dbReference type="NCBI Taxonomy" id="130081"/>
    <lineage>
        <taxon>Eukaryota</taxon>
        <taxon>Rhodophyta</taxon>
        <taxon>Bangiophyceae</taxon>
        <taxon>Galdieriales</taxon>
        <taxon>Galdieriaceae</taxon>
        <taxon>Galdieria</taxon>
    </lineage>
</organism>
<evidence type="ECO:0000256" key="4">
    <source>
        <dbReference type="PROSITE-ProRule" id="PRU00175"/>
    </source>
</evidence>
<sequence>MPIRDLLLNENYRAPNSTQWTNVRSISPPPFCLLLFSHMLASEVEGRRADVHLLLTLVRLYKSGVENPLQNEVFVTGGSLLREKALKYLESPPTPKNILDNLVTVHFAQVGGGERCPVCGEEYEQGGPVKKLPCGDIFHLKCIYPWLEFHNTCPLCLEVFIDRER</sequence>
<evidence type="ECO:0000259" key="5">
    <source>
        <dbReference type="PROSITE" id="PS50089"/>
    </source>
</evidence>
<dbReference type="GO" id="GO:0006511">
    <property type="term" value="P:ubiquitin-dependent protein catabolic process"/>
    <property type="evidence" value="ECO:0007669"/>
    <property type="project" value="TreeGrafter"/>
</dbReference>
<evidence type="ECO:0000313" key="6">
    <source>
        <dbReference type="EMBL" id="EME31436.1"/>
    </source>
</evidence>
<dbReference type="GO" id="GO:0005634">
    <property type="term" value="C:nucleus"/>
    <property type="evidence" value="ECO:0007669"/>
    <property type="project" value="TreeGrafter"/>
</dbReference>
<keyword evidence="3" id="KW-0862">Zinc</keyword>
<keyword evidence="1" id="KW-0479">Metal-binding</keyword>
<evidence type="ECO:0000256" key="1">
    <source>
        <dbReference type="ARBA" id="ARBA00022723"/>
    </source>
</evidence>
<evidence type="ECO:0000313" key="7">
    <source>
        <dbReference type="Proteomes" id="UP000030680"/>
    </source>
</evidence>
<accession>M2W6N6</accession>
<dbReference type="InterPro" id="IPR001841">
    <property type="entry name" value="Znf_RING"/>
</dbReference>
<protein>
    <submittedName>
        <fullName evidence="6">Zinc finger protein</fullName>
    </submittedName>
</protein>
<dbReference type="Gramene" id="EME31436">
    <property type="protein sequence ID" value="EME31436"/>
    <property type="gene ID" value="Gasu_13970"/>
</dbReference>
<dbReference type="PROSITE" id="PS50089">
    <property type="entry name" value="ZF_RING_2"/>
    <property type="match status" value="1"/>
</dbReference>
<gene>
    <name evidence="6" type="ORF">Gasu_13970</name>
</gene>
<reference evidence="7" key="1">
    <citation type="journal article" date="2013" name="Science">
        <title>Gene transfer from bacteria and archaea facilitated evolution of an extremophilic eukaryote.</title>
        <authorList>
            <person name="Schonknecht G."/>
            <person name="Chen W.H."/>
            <person name="Ternes C.M."/>
            <person name="Barbier G.G."/>
            <person name="Shrestha R.P."/>
            <person name="Stanke M."/>
            <person name="Brautigam A."/>
            <person name="Baker B.J."/>
            <person name="Banfield J.F."/>
            <person name="Garavito R.M."/>
            <person name="Carr K."/>
            <person name="Wilkerson C."/>
            <person name="Rensing S.A."/>
            <person name="Gagneul D."/>
            <person name="Dickenson N.E."/>
            <person name="Oesterhelt C."/>
            <person name="Lercher M.J."/>
            <person name="Weber A.P."/>
        </authorList>
    </citation>
    <scope>NUCLEOTIDE SEQUENCE [LARGE SCALE GENOMIC DNA]</scope>
    <source>
        <strain evidence="7">074W</strain>
    </source>
</reference>
<dbReference type="SMART" id="SM00184">
    <property type="entry name" value="RING"/>
    <property type="match status" value="1"/>
</dbReference>
<dbReference type="RefSeq" id="XP_005707956.1">
    <property type="nucleotide sequence ID" value="XM_005707899.1"/>
</dbReference>
<keyword evidence="7" id="KW-1185">Reference proteome</keyword>
<dbReference type="Pfam" id="PF13639">
    <property type="entry name" value="zf-RING_2"/>
    <property type="match status" value="1"/>
</dbReference>
<dbReference type="CDD" id="cd16454">
    <property type="entry name" value="RING-H2_PA-TM-RING"/>
    <property type="match status" value="1"/>
</dbReference>
<dbReference type="SUPFAM" id="SSF57850">
    <property type="entry name" value="RING/U-box"/>
    <property type="match status" value="1"/>
</dbReference>
<dbReference type="GO" id="GO:0061630">
    <property type="term" value="F:ubiquitin protein ligase activity"/>
    <property type="evidence" value="ECO:0007669"/>
    <property type="project" value="TreeGrafter"/>
</dbReference>
<dbReference type="Proteomes" id="UP000030680">
    <property type="component" value="Unassembled WGS sequence"/>
</dbReference>
<evidence type="ECO:0000256" key="2">
    <source>
        <dbReference type="ARBA" id="ARBA00022771"/>
    </source>
</evidence>
<dbReference type="STRING" id="130081.M2W6N6"/>
<name>M2W6N6_GALSU</name>
<proteinExistence type="predicted"/>
<dbReference type="PANTHER" id="PTHR45931:SF3">
    <property type="entry name" value="RING ZINC FINGER-CONTAINING PROTEIN"/>
    <property type="match status" value="1"/>
</dbReference>
<feature type="domain" description="RING-type" evidence="5">
    <location>
        <begin position="116"/>
        <end position="156"/>
    </location>
</feature>